<evidence type="ECO:0000313" key="3">
    <source>
        <dbReference type="Proteomes" id="UP001634394"/>
    </source>
</evidence>
<dbReference type="EMBL" id="JBJQND010000004">
    <property type="protein sequence ID" value="KAL3878318.1"/>
    <property type="molecule type" value="Genomic_DNA"/>
</dbReference>
<keyword evidence="1" id="KW-0732">Signal</keyword>
<reference evidence="2 3" key="1">
    <citation type="submission" date="2024-11" db="EMBL/GenBank/DDBJ databases">
        <title>Chromosome-level genome assembly of the freshwater bivalve Anodonta woodiana.</title>
        <authorList>
            <person name="Chen X."/>
        </authorList>
    </citation>
    <scope>NUCLEOTIDE SEQUENCE [LARGE SCALE GENOMIC DNA]</scope>
    <source>
        <strain evidence="2">MN2024</strain>
        <tissue evidence="2">Gills</tissue>
    </source>
</reference>
<dbReference type="Proteomes" id="UP001634394">
    <property type="component" value="Unassembled WGS sequence"/>
</dbReference>
<name>A0ABD3WZY7_SINWO</name>
<accession>A0ABD3WZY7</accession>
<evidence type="ECO:0000313" key="2">
    <source>
        <dbReference type="EMBL" id="KAL3878318.1"/>
    </source>
</evidence>
<protein>
    <submittedName>
        <fullName evidence="2">Uncharacterized protein</fullName>
    </submittedName>
</protein>
<feature type="chain" id="PRO_5044841486" evidence="1">
    <location>
        <begin position="21"/>
        <end position="126"/>
    </location>
</feature>
<proteinExistence type="predicted"/>
<comment type="caution">
    <text evidence="2">The sequence shown here is derived from an EMBL/GenBank/DDBJ whole genome shotgun (WGS) entry which is preliminary data.</text>
</comment>
<evidence type="ECO:0000256" key="1">
    <source>
        <dbReference type="SAM" id="SignalP"/>
    </source>
</evidence>
<dbReference type="AlphaFoldDB" id="A0ABD3WZY7"/>
<feature type="signal peptide" evidence="1">
    <location>
        <begin position="1"/>
        <end position="20"/>
    </location>
</feature>
<sequence length="126" mass="14141">MAMIRCFLLLCLYLIDCLSATPAAVPIRCIFDGRYFQPGEEISRETLGSWCSGYYCDEDGNVISWDKWNCNNDIPTIKVPTTQQPGCFTGDRWIQPGDITFEEKNGAWCVCNTDGSLTSWDDGNCS</sequence>
<organism evidence="2 3">
    <name type="scientific">Sinanodonta woodiana</name>
    <name type="common">Chinese pond mussel</name>
    <name type="synonym">Anodonta woodiana</name>
    <dbReference type="NCBI Taxonomy" id="1069815"/>
    <lineage>
        <taxon>Eukaryota</taxon>
        <taxon>Metazoa</taxon>
        <taxon>Spiralia</taxon>
        <taxon>Lophotrochozoa</taxon>
        <taxon>Mollusca</taxon>
        <taxon>Bivalvia</taxon>
        <taxon>Autobranchia</taxon>
        <taxon>Heteroconchia</taxon>
        <taxon>Palaeoheterodonta</taxon>
        <taxon>Unionida</taxon>
        <taxon>Unionoidea</taxon>
        <taxon>Unionidae</taxon>
        <taxon>Unioninae</taxon>
        <taxon>Sinanodonta</taxon>
    </lineage>
</organism>
<gene>
    <name evidence="2" type="ORF">ACJMK2_030681</name>
</gene>
<keyword evidence="3" id="KW-1185">Reference proteome</keyword>